<keyword evidence="1" id="KW-0812">Transmembrane</keyword>
<dbReference type="NCBIfam" id="NF041635">
    <property type="entry name" value="STM3941_fam"/>
    <property type="match status" value="1"/>
</dbReference>
<accession>A0A1I5ADX6</accession>
<dbReference type="STRING" id="684065.SAMN05421738_11657"/>
<reference evidence="3" key="1">
    <citation type="submission" date="2016-10" db="EMBL/GenBank/DDBJ databases">
        <authorList>
            <person name="Varghese N."/>
            <person name="Submissions S."/>
        </authorList>
    </citation>
    <scope>NUCLEOTIDE SEQUENCE [LARGE SCALE GENOMIC DNA]</scope>
    <source>
        <strain evidence="3">XJ109</strain>
    </source>
</reference>
<proteinExistence type="predicted"/>
<gene>
    <name evidence="2" type="ORF">SAMN05421738_11657</name>
</gene>
<evidence type="ECO:0000313" key="2">
    <source>
        <dbReference type="EMBL" id="SFN60622.1"/>
    </source>
</evidence>
<dbReference type="RefSeq" id="WP_092909840.1">
    <property type="nucleotide sequence ID" value="NZ_FOUZ01000016.1"/>
</dbReference>
<dbReference type="InterPro" id="IPR048136">
    <property type="entry name" value="STM3941-like"/>
</dbReference>
<keyword evidence="1" id="KW-0472">Membrane</keyword>
<evidence type="ECO:0000256" key="1">
    <source>
        <dbReference type="SAM" id="Phobius"/>
    </source>
</evidence>
<feature type="transmembrane region" description="Helical" evidence="1">
    <location>
        <begin position="40"/>
        <end position="58"/>
    </location>
</feature>
<sequence length="248" mass="29047">MKNLSDKIVYLVGILFTIGSLIVLKSRYQSGRLSETLQEPESYIGLGFGIMAVCYYLLKRKNTKNSNEPTINKQKIIAIIIISIMFVGFGFFLLNTDISYNSKISNLYVKYIIGWLSIIFFGLIMVLSFRTLWIISFKKLSFYYFDKDYFCFYNQLTARYIKIPIDKIEQFETINYLNNKFVLVIVDDEGNHLNKVEKFLSKWNKNNFGTYCCFNLNGTSLDESNASRELNKELKNKKIEHNKYIKIP</sequence>
<dbReference type="OrthoDB" id="6028159at2"/>
<dbReference type="Proteomes" id="UP000199149">
    <property type="component" value="Unassembled WGS sequence"/>
</dbReference>
<organism evidence="2 3">
    <name type="scientific">Algoriella xinjiangensis</name>
    <dbReference type="NCBI Taxonomy" id="684065"/>
    <lineage>
        <taxon>Bacteria</taxon>
        <taxon>Pseudomonadati</taxon>
        <taxon>Bacteroidota</taxon>
        <taxon>Flavobacteriia</taxon>
        <taxon>Flavobacteriales</taxon>
        <taxon>Weeksellaceae</taxon>
        <taxon>Algoriella</taxon>
    </lineage>
</organism>
<protein>
    <submittedName>
        <fullName evidence="2">PEP-CTERM protein-sorting domain-containing protein</fullName>
    </submittedName>
</protein>
<dbReference type="EMBL" id="FOUZ01000016">
    <property type="protein sequence ID" value="SFN60622.1"/>
    <property type="molecule type" value="Genomic_DNA"/>
</dbReference>
<feature type="transmembrane region" description="Helical" evidence="1">
    <location>
        <begin position="78"/>
        <end position="96"/>
    </location>
</feature>
<dbReference type="AlphaFoldDB" id="A0A1I5ADX6"/>
<feature type="transmembrane region" description="Helical" evidence="1">
    <location>
        <begin position="7"/>
        <end position="28"/>
    </location>
</feature>
<feature type="transmembrane region" description="Helical" evidence="1">
    <location>
        <begin position="108"/>
        <end position="129"/>
    </location>
</feature>
<keyword evidence="3" id="KW-1185">Reference proteome</keyword>
<name>A0A1I5ADX6_9FLAO</name>
<evidence type="ECO:0000313" key="3">
    <source>
        <dbReference type="Proteomes" id="UP000199149"/>
    </source>
</evidence>
<keyword evidence="1" id="KW-1133">Transmembrane helix</keyword>